<dbReference type="PROSITE" id="PS51421">
    <property type="entry name" value="RAS"/>
    <property type="match status" value="1"/>
</dbReference>
<dbReference type="SMART" id="SM00177">
    <property type="entry name" value="ARF"/>
    <property type="match status" value="1"/>
</dbReference>
<evidence type="ECO:0000256" key="10">
    <source>
        <dbReference type="ARBA" id="ARBA00054463"/>
    </source>
</evidence>
<dbReference type="InterPro" id="IPR050305">
    <property type="entry name" value="Small_GTPase_Rab"/>
</dbReference>
<comment type="caution">
    <text evidence="12">The sequence shown here is derived from an EMBL/GenBank/DDBJ whole genome shotgun (WGS) entry which is preliminary data.</text>
</comment>
<organism evidence="12 13">
    <name type="scientific">Linum tenue</name>
    <dbReference type="NCBI Taxonomy" id="586396"/>
    <lineage>
        <taxon>Eukaryota</taxon>
        <taxon>Viridiplantae</taxon>
        <taxon>Streptophyta</taxon>
        <taxon>Embryophyta</taxon>
        <taxon>Tracheophyta</taxon>
        <taxon>Spermatophyta</taxon>
        <taxon>Magnoliopsida</taxon>
        <taxon>eudicotyledons</taxon>
        <taxon>Gunneridae</taxon>
        <taxon>Pentapetalae</taxon>
        <taxon>rosids</taxon>
        <taxon>fabids</taxon>
        <taxon>Malpighiales</taxon>
        <taxon>Linaceae</taxon>
        <taxon>Linum</taxon>
    </lineage>
</organism>
<comment type="subunit">
    <text evidence="11">Interacts with PI5K2.</text>
</comment>
<dbReference type="PROSITE" id="PS51419">
    <property type="entry name" value="RAB"/>
    <property type="match status" value="1"/>
</dbReference>
<name>A0AAV0PVK6_9ROSI</name>
<dbReference type="PANTHER" id="PTHR47980">
    <property type="entry name" value="LD44762P"/>
    <property type="match status" value="1"/>
</dbReference>
<comment type="similarity">
    <text evidence="3">Belongs to the small GTPase superfamily. Rab family.</text>
</comment>
<sequence>MAAPPARARADYDYLIKLLLIGDSGVGKSCLLLRFSDGSFTTSFITTIGIDFKIRTIELDGKRIKLQIWDTAGQERFRTITTAYYRGAMGILLVYDVTDESSFNNIRNWIRNIEQHASDNVNKILVGNKADMDESKRAVPTAKGQALADEYGIKFFETSAKTNLNVEEVFFSIARDIKQRLADTDSRTEVVSLLSKDTFDSYYDDHFLQCQLSYTVFSCILASQRPFESIKEIKQLVLAKRARNRVAADKLQKVPARMFLCRILNPK</sequence>
<keyword evidence="5" id="KW-0547">Nucleotide-binding</keyword>
<evidence type="ECO:0000256" key="11">
    <source>
        <dbReference type="ARBA" id="ARBA00063571"/>
    </source>
</evidence>
<keyword evidence="8" id="KW-0449">Lipoprotein</keyword>
<dbReference type="Pfam" id="PF00071">
    <property type="entry name" value="Ras"/>
    <property type="match status" value="1"/>
</dbReference>
<dbReference type="InterPro" id="IPR001806">
    <property type="entry name" value="Small_GTPase"/>
</dbReference>
<dbReference type="SMART" id="SM00174">
    <property type="entry name" value="RHO"/>
    <property type="match status" value="1"/>
</dbReference>
<keyword evidence="4" id="KW-1003">Cell membrane</keyword>
<gene>
    <name evidence="12" type="ORF">LITE_LOCUS40278</name>
</gene>
<dbReference type="CDD" id="cd01867">
    <property type="entry name" value="Rab8_Rab10_Rab13_like"/>
    <property type="match status" value="1"/>
</dbReference>
<dbReference type="InterPro" id="IPR027417">
    <property type="entry name" value="P-loop_NTPase"/>
</dbReference>
<evidence type="ECO:0000256" key="8">
    <source>
        <dbReference type="ARBA" id="ARBA00023288"/>
    </source>
</evidence>
<dbReference type="SMART" id="SM00176">
    <property type="entry name" value="RAN"/>
    <property type="match status" value="1"/>
</dbReference>
<dbReference type="SMART" id="SM00173">
    <property type="entry name" value="RAS"/>
    <property type="match status" value="1"/>
</dbReference>
<dbReference type="NCBIfam" id="TIGR00231">
    <property type="entry name" value="small_GTP"/>
    <property type="match status" value="1"/>
</dbReference>
<dbReference type="FunFam" id="3.40.50.300:FF:000308">
    <property type="entry name" value="ras-related protein RABE1c-like"/>
    <property type="match status" value="1"/>
</dbReference>
<keyword evidence="13" id="KW-1185">Reference proteome</keyword>
<dbReference type="SUPFAM" id="SSF52540">
    <property type="entry name" value="P-loop containing nucleoside triphosphate hydrolases"/>
    <property type="match status" value="1"/>
</dbReference>
<dbReference type="SMART" id="SM00175">
    <property type="entry name" value="RAB"/>
    <property type="match status" value="1"/>
</dbReference>
<keyword evidence="9" id="KW-0636">Prenylation</keyword>
<evidence type="ECO:0000313" key="13">
    <source>
        <dbReference type="Proteomes" id="UP001154282"/>
    </source>
</evidence>
<dbReference type="Gene3D" id="3.40.50.300">
    <property type="entry name" value="P-loop containing nucleotide triphosphate hydrolases"/>
    <property type="match status" value="1"/>
</dbReference>
<evidence type="ECO:0000256" key="1">
    <source>
        <dbReference type="ARBA" id="ARBA00004193"/>
    </source>
</evidence>
<evidence type="ECO:0000256" key="4">
    <source>
        <dbReference type="ARBA" id="ARBA00022475"/>
    </source>
</evidence>
<evidence type="ECO:0000256" key="9">
    <source>
        <dbReference type="ARBA" id="ARBA00023289"/>
    </source>
</evidence>
<reference evidence="12" key="1">
    <citation type="submission" date="2022-08" db="EMBL/GenBank/DDBJ databases">
        <authorList>
            <person name="Gutierrez-Valencia J."/>
        </authorList>
    </citation>
    <scope>NUCLEOTIDE SEQUENCE</scope>
</reference>
<dbReference type="GO" id="GO:0003924">
    <property type="term" value="F:GTPase activity"/>
    <property type="evidence" value="ECO:0007669"/>
    <property type="project" value="InterPro"/>
</dbReference>
<dbReference type="AlphaFoldDB" id="A0AAV0PVK6"/>
<dbReference type="EMBL" id="CAMGYJ010000009">
    <property type="protein sequence ID" value="CAI0474978.1"/>
    <property type="molecule type" value="Genomic_DNA"/>
</dbReference>
<evidence type="ECO:0000256" key="7">
    <source>
        <dbReference type="ARBA" id="ARBA00023136"/>
    </source>
</evidence>
<protein>
    <submittedName>
        <fullName evidence="12">Uncharacterized protein</fullName>
    </submittedName>
</protein>
<dbReference type="GO" id="GO:0005525">
    <property type="term" value="F:GTP binding"/>
    <property type="evidence" value="ECO:0007669"/>
    <property type="project" value="UniProtKB-KW"/>
</dbReference>
<dbReference type="Proteomes" id="UP001154282">
    <property type="component" value="Unassembled WGS sequence"/>
</dbReference>
<dbReference type="PROSITE" id="PS51420">
    <property type="entry name" value="RHO"/>
    <property type="match status" value="1"/>
</dbReference>
<evidence type="ECO:0000256" key="6">
    <source>
        <dbReference type="ARBA" id="ARBA00023134"/>
    </source>
</evidence>
<dbReference type="InterPro" id="IPR005225">
    <property type="entry name" value="Small_GTP-bd"/>
</dbReference>
<dbReference type="PRINTS" id="PR00449">
    <property type="entry name" value="RASTRNSFRMNG"/>
</dbReference>
<keyword evidence="6" id="KW-0342">GTP-binding</keyword>
<dbReference type="GO" id="GO:0005886">
    <property type="term" value="C:plasma membrane"/>
    <property type="evidence" value="ECO:0007669"/>
    <property type="project" value="UniProtKB-SubCell"/>
</dbReference>
<evidence type="ECO:0000256" key="5">
    <source>
        <dbReference type="ARBA" id="ARBA00022741"/>
    </source>
</evidence>
<proteinExistence type="inferred from homology"/>
<comment type="subcellular location">
    <subcellularLocation>
        <location evidence="1">Cell membrane</location>
        <topology evidence="1">Lipid-anchor</topology>
    </subcellularLocation>
    <subcellularLocation>
        <location evidence="2">Golgi apparatus membrane</location>
    </subcellularLocation>
</comment>
<evidence type="ECO:0000313" key="12">
    <source>
        <dbReference type="EMBL" id="CAI0474978.1"/>
    </source>
</evidence>
<comment type="function">
    <text evidence="10">Involved in membrane trafficking from the Golgi to the plasma membrane.</text>
</comment>
<keyword evidence="7" id="KW-0472">Membrane</keyword>
<evidence type="ECO:0000256" key="2">
    <source>
        <dbReference type="ARBA" id="ARBA00004394"/>
    </source>
</evidence>
<dbReference type="GO" id="GO:0000139">
    <property type="term" value="C:Golgi membrane"/>
    <property type="evidence" value="ECO:0007669"/>
    <property type="project" value="UniProtKB-SubCell"/>
</dbReference>
<evidence type="ECO:0000256" key="3">
    <source>
        <dbReference type="ARBA" id="ARBA00006270"/>
    </source>
</evidence>
<accession>A0AAV0PVK6</accession>